<evidence type="ECO:0000256" key="2">
    <source>
        <dbReference type="RuleBase" id="RU365012"/>
    </source>
</evidence>
<dbReference type="STRING" id="1156394.T0R4C0"/>
<dbReference type="OrthoDB" id="3207464at2759"/>
<evidence type="ECO:0000313" key="6">
    <source>
        <dbReference type="Proteomes" id="UP000030762"/>
    </source>
</evidence>
<protein>
    <recommendedName>
        <fullName evidence="2">DNA replication licensing factor MCM7</fullName>
        <ecNumber evidence="2">3.6.4.12</ecNumber>
    </recommendedName>
</protein>
<dbReference type="Pfam" id="PF17207">
    <property type="entry name" value="MCM_OB"/>
    <property type="match status" value="1"/>
</dbReference>
<keyword evidence="2" id="KW-0067">ATP-binding</keyword>
<evidence type="ECO:0000256" key="1">
    <source>
        <dbReference type="ARBA" id="ARBA00023306"/>
    </source>
</evidence>
<dbReference type="EMBL" id="JH767218">
    <property type="protein sequence ID" value="EQC26898.1"/>
    <property type="molecule type" value="Genomic_DNA"/>
</dbReference>
<keyword evidence="2" id="KW-0347">Helicase</keyword>
<feature type="domain" description="MCM N-terminal" evidence="3">
    <location>
        <begin position="13"/>
        <end position="93"/>
    </location>
</feature>
<dbReference type="eggNOG" id="KOG0482">
    <property type="taxonomic scope" value="Eukaryota"/>
</dbReference>
<dbReference type="InterPro" id="IPR008050">
    <property type="entry name" value="MCM7"/>
</dbReference>
<gene>
    <name evidence="2" type="primary">MCM7</name>
    <name evidence="5" type="ORF">SDRG_15231</name>
</gene>
<dbReference type="GO" id="GO:0017116">
    <property type="term" value="F:single-stranded DNA helicase activity"/>
    <property type="evidence" value="ECO:0007669"/>
    <property type="project" value="TreeGrafter"/>
</dbReference>
<keyword evidence="2" id="KW-0539">Nucleus</keyword>
<dbReference type="GO" id="GO:0005634">
    <property type="term" value="C:nucleus"/>
    <property type="evidence" value="ECO:0007669"/>
    <property type="project" value="UniProtKB-SubCell"/>
</dbReference>
<comment type="catalytic activity">
    <reaction evidence="2">
        <text>ATP + H2O = ADP + phosphate + H(+)</text>
        <dbReference type="Rhea" id="RHEA:13065"/>
        <dbReference type="ChEBI" id="CHEBI:15377"/>
        <dbReference type="ChEBI" id="CHEBI:15378"/>
        <dbReference type="ChEBI" id="CHEBI:30616"/>
        <dbReference type="ChEBI" id="CHEBI:43474"/>
        <dbReference type="ChEBI" id="CHEBI:456216"/>
        <dbReference type="EC" id="3.6.4.12"/>
    </reaction>
</comment>
<dbReference type="SUPFAM" id="SSF50249">
    <property type="entry name" value="Nucleic acid-binding proteins"/>
    <property type="match status" value="1"/>
</dbReference>
<dbReference type="AlphaFoldDB" id="T0R4C0"/>
<feature type="domain" description="MCM OB" evidence="4">
    <location>
        <begin position="130"/>
        <end position="229"/>
    </location>
</feature>
<dbReference type="GO" id="GO:0003697">
    <property type="term" value="F:single-stranded DNA binding"/>
    <property type="evidence" value="ECO:0007669"/>
    <property type="project" value="TreeGrafter"/>
</dbReference>
<dbReference type="GO" id="GO:0005524">
    <property type="term" value="F:ATP binding"/>
    <property type="evidence" value="ECO:0007669"/>
    <property type="project" value="UniProtKB-KW"/>
</dbReference>
<dbReference type="InterPro" id="IPR027925">
    <property type="entry name" value="MCM_N"/>
</dbReference>
<dbReference type="GO" id="GO:0042555">
    <property type="term" value="C:MCM complex"/>
    <property type="evidence" value="ECO:0007669"/>
    <property type="project" value="InterPro"/>
</dbReference>
<dbReference type="PANTHER" id="PTHR11630">
    <property type="entry name" value="DNA REPLICATION LICENSING FACTOR MCM FAMILY MEMBER"/>
    <property type="match status" value="1"/>
</dbReference>
<dbReference type="GO" id="GO:0006271">
    <property type="term" value="P:DNA strand elongation involved in DNA replication"/>
    <property type="evidence" value="ECO:0007669"/>
    <property type="project" value="TreeGrafter"/>
</dbReference>
<dbReference type="InterPro" id="IPR033762">
    <property type="entry name" value="MCM_OB"/>
</dbReference>
<comment type="similarity">
    <text evidence="2">Belongs to the MCM family.</text>
</comment>
<dbReference type="RefSeq" id="XP_008619619.1">
    <property type="nucleotide sequence ID" value="XM_008621397.1"/>
</dbReference>
<dbReference type="Gene3D" id="3.30.1640.10">
    <property type="entry name" value="mini-chromosome maintenance (MCM) complex, chain A, domain 1"/>
    <property type="match status" value="1"/>
</dbReference>
<evidence type="ECO:0000259" key="3">
    <source>
        <dbReference type="Pfam" id="PF14551"/>
    </source>
</evidence>
<evidence type="ECO:0000259" key="4">
    <source>
        <dbReference type="Pfam" id="PF17207"/>
    </source>
</evidence>
<dbReference type="GeneID" id="19955958"/>
<keyword evidence="2" id="KW-0235">DNA replication</keyword>
<dbReference type="Gene3D" id="2.40.50.140">
    <property type="entry name" value="Nucleic acid-binding proteins"/>
    <property type="match status" value="1"/>
</dbReference>
<dbReference type="OMA" id="PHAIREI"/>
<dbReference type="GO" id="GO:0016887">
    <property type="term" value="F:ATP hydrolysis activity"/>
    <property type="evidence" value="ECO:0007669"/>
    <property type="project" value="RHEA"/>
</dbReference>
<dbReference type="GO" id="GO:0006270">
    <property type="term" value="P:DNA replication initiation"/>
    <property type="evidence" value="ECO:0007669"/>
    <property type="project" value="InterPro"/>
</dbReference>
<comment type="function">
    <text evidence="2">Acts as component of the MCM2-7 complex (MCM complex) which is the replicative helicase essential for 'once per cell cycle' DNA replication initiation and elongation in eukaryotic cells. The active ATPase sites in the MCM2-7 ring are formed through the interaction surfaces of two neighboring subunits such that a critical structure of a conserved arginine finger motif is provided in trans relative to the ATP-binding site of the Walker A box of the adjacent subunit. The six ATPase active sites, however, are likely to contribute differentially to the complex helicase activity.</text>
</comment>
<dbReference type="PANTHER" id="PTHR11630:SF26">
    <property type="entry name" value="DNA REPLICATION LICENSING FACTOR MCM7"/>
    <property type="match status" value="1"/>
</dbReference>
<keyword evidence="2" id="KW-0547">Nucleotide-binding</keyword>
<dbReference type="InParanoid" id="T0R4C0"/>
<keyword evidence="1 2" id="KW-0131">Cell cycle</keyword>
<dbReference type="Pfam" id="PF14551">
    <property type="entry name" value="MCM_N"/>
    <property type="match status" value="1"/>
</dbReference>
<dbReference type="VEuPathDB" id="FungiDB:SDRG_15231"/>
<sequence length="239" mass="27414">MAMAGFPNYLEEKEKWLHFLRNHVDSLSGARKYEDMLQEVADRQRTTITIALDDVLSFENDEDFVRNVMRNTHVSLFSDAVDDVLRLHRVQEAATENDAPVDLATVFPPTLMRRFELQLVPGVKTKPVPIREVKASKVGSFVRIKGTVARVSNVKPLVIVATYTCEVCSFEVYQEIKSRDFNPLVRQHDQRAPPLCQKVTLQELPDQVPMVHIPRPFTVYLRGELTRSCEFQNDLSSEK</sequence>
<name>T0R4C0_SAPDV</name>
<dbReference type="EC" id="3.6.4.12" evidence="2"/>
<dbReference type="GO" id="GO:0000727">
    <property type="term" value="P:double-strand break repair via break-induced replication"/>
    <property type="evidence" value="ECO:0007669"/>
    <property type="project" value="TreeGrafter"/>
</dbReference>
<comment type="subcellular location">
    <subcellularLocation>
        <location evidence="2">Nucleus</location>
    </subcellularLocation>
</comment>
<keyword evidence="2" id="KW-0378">Hydrolase</keyword>
<dbReference type="Proteomes" id="UP000030762">
    <property type="component" value="Unassembled WGS sequence"/>
</dbReference>
<reference evidence="5 6" key="1">
    <citation type="submission" date="2012-04" db="EMBL/GenBank/DDBJ databases">
        <title>The Genome Sequence of Saprolegnia declina VS20.</title>
        <authorList>
            <consortium name="The Broad Institute Genome Sequencing Platform"/>
            <person name="Russ C."/>
            <person name="Nusbaum C."/>
            <person name="Tyler B."/>
            <person name="van West P."/>
            <person name="Dieguez-Uribeondo J."/>
            <person name="de Bruijn I."/>
            <person name="Tripathy S."/>
            <person name="Jiang R."/>
            <person name="Young S.K."/>
            <person name="Zeng Q."/>
            <person name="Gargeya S."/>
            <person name="Fitzgerald M."/>
            <person name="Haas B."/>
            <person name="Abouelleil A."/>
            <person name="Alvarado L."/>
            <person name="Arachchi H.M."/>
            <person name="Berlin A."/>
            <person name="Chapman S.B."/>
            <person name="Goldberg J."/>
            <person name="Griggs A."/>
            <person name="Gujja S."/>
            <person name="Hansen M."/>
            <person name="Howarth C."/>
            <person name="Imamovic A."/>
            <person name="Larimer J."/>
            <person name="McCowen C."/>
            <person name="Montmayeur A."/>
            <person name="Murphy C."/>
            <person name="Neiman D."/>
            <person name="Pearson M."/>
            <person name="Priest M."/>
            <person name="Roberts A."/>
            <person name="Saif S."/>
            <person name="Shea T."/>
            <person name="Sisk P."/>
            <person name="Sykes S."/>
            <person name="Wortman J."/>
            <person name="Nusbaum C."/>
            <person name="Birren B."/>
        </authorList>
    </citation>
    <scope>NUCLEOTIDE SEQUENCE [LARGE SCALE GENOMIC DNA]</scope>
    <source>
        <strain evidence="5 6">VS20</strain>
    </source>
</reference>
<proteinExistence type="inferred from homology"/>
<dbReference type="InterPro" id="IPR012340">
    <property type="entry name" value="NA-bd_OB-fold"/>
</dbReference>
<dbReference type="PRINTS" id="PR01663">
    <property type="entry name" value="MCMPROTEIN7"/>
</dbReference>
<accession>T0R4C0</accession>
<organism evidence="5 6">
    <name type="scientific">Saprolegnia diclina (strain VS20)</name>
    <dbReference type="NCBI Taxonomy" id="1156394"/>
    <lineage>
        <taxon>Eukaryota</taxon>
        <taxon>Sar</taxon>
        <taxon>Stramenopiles</taxon>
        <taxon>Oomycota</taxon>
        <taxon>Saprolegniomycetes</taxon>
        <taxon>Saprolegniales</taxon>
        <taxon>Saprolegniaceae</taxon>
        <taxon>Saprolegnia</taxon>
    </lineage>
</organism>
<dbReference type="InterPro" id="IPR031327">
    <property type="entry name" value="MCM"/>
</dbReference>
<keyword evidence="6" id="KW-1185">Reference proteome</keyword>
<evidence type="ECO:0000313" key="5">
    <source>
        <dbReference type="EMBL" id="EQC26898.1"/>
    </source>
</evidence>
<keyword evidence="2" id="KW-0238">DNA-binding</keyword>